<evidence type="ECO:0000256" key="2">
    <source>
        <dbReference type="ARBA" id="ARBA00022448"/>
    </source>
</evidence>
<name>A0A1I0XM04_9BACI</name>
<keyword evidence="2" id="KW-0813">Transport</keyword>
<dbReference type="EMBL" id="FOJW01000005">
    <property type="protein sequence ID" value="SFB02075.1"/>
    <property type="molecule type" value="Genomic_DNA"/>
</dbReference>
<dbReference type="InterPro" id="IPR018389">
    <property type="entry name" value="DctP_fam"/>
</dbReference>
<evidence type="ECO:0000256" key="1">
    <source>
        <dbReference type="ARBA" id="ARBA00009023"/>
    </source>
</evidence>
<feature type="chain" id="PRO_5039210530" evidence="4">
    <location>
        <begin position="19"/>
        <end position="343"/>
    </location>
</feature>
<dbReference type="NCBIfam" id="NF037995">
    <property type="entry name" value="TRAP_S1"/>
    <property type="match status" value="1"/>
</dbReference>
<evidence type="ECO:0000313" key="6">
    <source>
        <dbReference type="Proteomes" id="UP000198642"/>
    </source>
</evidence>
<dbReference type="Gene3D" id="3.40.190.170">
    <property type="entry name" value="Bacterial extracellular solute-binding protein, family 7"/>
    <property type="match status" value="1"/>
</dbReference>
<reference evidence="5 6" key="1">
    <citation type="submission" date="2016-10" db="EMBL/GenBank/DDBJ databases">
        <authorList>
            <person name="de Groot N.N."/>
        </authorList>
    </citation>
    <scope>NUCLEOTIDE SEQUENCE [LARGE SCALE GENOMIC DNA]</scope>
    <source>
        <strain evidence="5 6">CGMCC 1.3702</strain>
    </source>
</reference>
<comment type="similarity">
    <text evidence="1">Belongs to the bacterial solute-binding protein 7 family.</text>
</comment>
<organism evidence="5 6">
    <name type="scientific">Lentibacillus halodurans</name>
    <dbReference type="NCBI Taxonomy" id="237679"/>
    <lineage>
        <taxon>Bacteria</taxon>
        <taxon>Bacillati</taxon>
        <taxon>Bacillota</taxon>
        <taxon>Bacilli</taxon>
        <taxon>Bacillales</taxon>
        <taxon>Bacillaceae</taxon>
        <taxon>Lentibacillus</taxon>
    </lineage>
</organism>
<dbReference type="AlphaFoldDB" id="A0A1I0XM04"/>
<keyword evidence="3 4" id="KW-0732">Signal</keyword>
<evidence type="ECO:0000256" key="4">
    <source>
        <dbReference type="SAM" id="SignalP"/>
    </source>
</evidence>
<dbReference type="PANTHER" id="PTHR33376">
    <property type="match status" value="1"/>
</dbReference>
<dbReference type="Proteomes" id="UP000198642">
    <property type="component" value="Unassembled WGS sequence"/>
</dbReference>
<sequence length="343" mass="38675">MRKTIIFSVSVIFLLLLAACGGNDGTSEASNNSNGENMTLRVAGQNNEDHPNTVALEKMAETVSEKTDGCIEMEVYPANQLGDYTLMYEEIGKGTVDMGLISTPTHLDSRLEMNILPYLFTNYDQVREHFQLDTFFGETLQEIHNEQNIQLLGFFAEGFGGIGTTKEITAPLEYGADKDVLLRVPQIDITTQNAKQLGFNTVSVPYAELYTALQSGTAEGWTGGHPLVNYLQYSDIITHYYQYNDFFEATHLLVNKDLFDGLSEEDQKAIQEASNVLTEESFDVAEENEKMYREKMEEEGIEVYEFTDEELTTLAEKARENVWPEAEETIGRELLDKLIENVQ</sequence>
<dbReference type="InterPro" id="IPR038404">
    <property type="entry name" value="TRAP_DctP_sf"/>
</dbReference>
<evidence type="ECO:0000256" key="3">
    <source>
        <dbReference type="ARBA" id="ARBA00022729"/>
    </source>
</evidence>
<dbReference type="Pfam" id="PF03480">
    <property type="entry name" value="DctP"/>
    <property type="match status" value="1"/>
</dbReference>
<dbReference type="RefSeq" id="WP_090236209.1">
    <property type="nucleotide sequence ID" value="NZ_FOJW01000005.1"/>
</dbReference>
<evidence type="ECO:0000313" key="5">
    <source>
        <dbReference type="EMBL" id="SFB02075.1"/>
    </source>
</evidence>
<dbReference type="PANTHER" id="PTHR33376:SF7">
    <property type="entry name" value="C4-DICARBOXYLATE-BINDING PROTEIN DCTB"/>
    <property type="match status" value="1"/>
</dbReference>
<proteinExistence type="inferred from homology"/>
<dbReference type="PROSITE" id="PS51257">
    <property type="entry name" value="PROKAR_LIPOPROTEIN"/>
    <property type="match status" value="1"/>
</dbReference>
<dbReference type="STRING" id="237679.SAMN04488072_105182"/>
<keyword evidence="6" id="KW-1185">Reference proteome</keyword>
<feature type="signal peptide" evidence="4">
    <location>
        <begin position="1"/>
        <end position="18"/>
    </location>
</feature>
<dbReference type="OrthoDB" id="2796at2"/>
<accession>A0A1I0XM04</accession>
<dbReference type="GO" id="GO:0055085">
    <property type="term" value="P:transmembrane transport"/>
    <property type="evidence" value="ECO:0007669"/>
    <property type="project" value="InterPro"/>
</dbReference>
<gene>
    <name evidence="5" type="ORF">SAMN04488072_105182</name>
</gene>
<protein>
    <submittedName>
        <fullName evidence="5">TRAP-type C4-dicarboxylate transport system, substrate-binding protein</fullName>
    </submittedName>
</protein>